<gene>
    <name evidence="6" type="ORF">Pla100_59960</name>
</gene>
<dbReference type="InterPro" id="IPR011044">
    <property type="entry name" value="Quino_amine_DH_bsu"/>
</dbReference>
<keyword evidence="7" id="KW-1185">Reference proteome</keyword>
<dbReference type="Proteomes" id="UP000316213">
    <property type="component" value="Unassembled WGS sequence"/>
</dbReference>
<dbReference type="Pfam" id="PF00400">
    <property type="entry name" value="WD40"/>
    <property type="match status" value="4"/>
</dbReference>
<dbReference type="PANTHER" id="PTHR19848:SF8">
    <property type="entry name" value="F-BOX AND WD REPEAT DOMAIN CONTAINING 7"/>
    <property type="match status" value="1"/>
</dbReference>
<evidence type="ECO:0000256" key="1">
    <source>
        <dbReference type="ARBA" id="ARBA00022574"/>
    </source>
</evidence>
<dbReference type="InterPro" id="IPR019775">
    <property type="entry name" value="WD40_repeat_CS"/>
</dbReference>
<keyword evidence="2" id="KW-0677">Repeat</keyword>
<feature type="compositionally biased region" description="Basic and acidic residues" evidence="4">
    <location>
        <begin position="553"/>
        <end position="570"/>
    </location>
</feature>
<evidence type="ECO:0000256" key="4">
    <source>
        <dbReference type="SAM" id="MobiDB-lite"/>
    </source>
</evidence>
<protein>
    <submittedName>
        <fullName evidence="6">WD domain, G-beta repeat</fullName>
    </submittedName>
</protein>
<name>A0A5C5ZHS5_9BACT</name>
<dbReference type="InterPro" id="IPR011047">
    <property type="entry name" value="Quinoprotein_ADH-like_sf"/>
</dbReference>
<dbReference type="InterPro" id="IPR011429">
    <property type="entry name" value="Cyt_c_Planctomycete-type"/>
</dbReference>
<evidence type="ECO:0000259" key="5">
    <source>
        <dbReference type="Pfam" id="PF07635"/>
    </source>
</evidence>
<evidence type="ECO:0000256" key="3">
    <source>
        <dbReference type="PROSITE-ProRule" id="PRU00221"/>
    </source>
</evidence>
<dbReference type="SMART" id="SM00320">
    <property type="entry name" value="WD40"/>
    <property type="match status" value="7"/>
</dbReference>
<dbReference type="Pfam" id="PF07635">
    <property type="entry name" value="PSCyt1"/>
    <property type="match status" value="1"/>
</dbReference>
<dbReference type="OrthoDB" id="223117at2"/>
<feature type="domain" description="Cytochrome C Planctomycete-type" evidence="5">
    <location>
        <begin position="79"/>
        <end position="134"/>
    </location>
</feature>
<evidence type="ECO:0000313" key="6">
    <source>
        <dbReference type="EMBL" id="TWT86969.1"/>
    </source>
</evidence>
<feature type="repeat" description="WD" evidence="3">
    <location>
        <begin position="714"/>
        <end position="755"/>
    </location>
</feature>
<evidence type="ECO:0000256" key="2">
    <source>
        <dbReference type="ARBA" id="ARBA00022737"/>
    </source>
</evidence>
<evidence type="ECO:0000313" key="7">
    <source>
        <dbReference type="Proteomes" id="UP000316213"/>
    </source>
</evidence>
<dbReference type="PANTHER" id="PTHR19848">
    <property type="entry name" value="WD40 REPEAT PROTEIN"/>
    <property type="match status" value="1"/>
</dbReference>
<dbReference type="PROSITE" id="PS50082">
    <property type="entry name" value="WD_REPEATS_2"/>
    <property type="match status" value="2"/>
</dbReference>
<dbReference type="PROSITE" id="PS00678">
    <property type="entry name" value="WD_REPEATS_1"/>
    <property type="match status" value="2"/>
</dbReference>
<dbReference type="InterPro" id="IPR001680">
    <property type="entry name" value="WD40_rpt"/>
</dbReference>
<dbReference type="SUPFAM" id="SSF50998">
    <property type="entry name" value="Quinoprotein alcohol dehydrogenase-like"/>
    <property type="match status" value="1"/>
</dbReference>
<dbReference type="InterPro" id="IPR015943">
    <property type="entry name" value="WD40/YVTN_repeat-like_dom_sf"/>
</dbReference>
<accession>A0A5C5ZHS5</accession>
<dbReference type="EMBL" id="SJPM01000030">
    <property type="protein sequence ID" value="TWT86969.1"/>
    <property type="molecule type" value="Genomic_DNA"/>
</dbReference>
<dbReference type="AlphaFoldDB" id="A0A5C5ZHS5"/>
<feature type="region of interest" description="Disordered" evidence="4">
    <location>
        <begin position="553"/>
        <end position="581"/>
    </location>
</feature>
<dbReference type="PROSITE" id="PS50294">
    <property type="entry name" value="WD_REPEATS_REGION"/>
    <property type="match status" value="2"/>
</dbReference>
<comment type="caution">
    <text evidence="6">The sequence shown here is derived from an EMBL/GenBank/DDBJ whole genome shotgun (WGS) entry which is preliminary data.</text>
</comment>
<organism evidence="6 7">
    <name type="scientific">Neorhodopirellula pilleata</name>
    <dbReference type="NCBI Taxonomy" id="2714738"/>
    <lineage>
        <taxon>Bacteria</taxon>
        <taxon>Pseudomonadati</taxon>
        <taxon>Planctomycetota</taxon>
        <taxon>Planctomycetia</taxon>
        <taxon>Pirellulales</taxon>
        <taxon>Pirellulaceae</taxon>
        <taxon>Neorhodopirellula</taxon>
    </lineage>
</organism>
<keyword evidence="1 3" id="KW-0853">WD repeat</keyword>
<sequence length="887" mass="96529">MFGLPKILRSRTHCAPVRCPLFLPSPRFSQASQVILILSLFNAGYGIHVDAEDVPPAESPNDPLVEYVRDIEPIIKRNCVACHNGIKDEAGVNLESPSAIKSSDADNLLVPGQPEASRMFLLASHADEPLMPPENNDVQAKRLNAMELVLLKRWIEQGARLNSKTPSTDEPSMRPLPSTLHTIYASSITEDGNLSAVAFGNRIELFTRASNTPFQTITQFVDNRHRPAHDDFVHAMKFSPDGQTLVSAGYRNIRIWRMQSTSPVSIPMINASEVAAVAINSPGTHLATFSVKGEVSVASFGKQRWDWMKGFDPSVANSENVHDTIGLALCPSGQIAVVGFADSIRVVRVDSAVVETLPCHSHVKCAAFTDDKTFYSGHVSGDLTRYQYNDGKWTSTSLASEASPMSHVVASESPGVVGVNDAGKVWRWNSQGDSLELIGALPSPADGIAITPGKKPVLWVVSTSGSLGIYDLAASKYQEIAKTDPAAEQQLRRDQWEVVVAARIQSAVEMDLKTVEANMKAEQDSLEKVADDVETQQRLDSFRQEAERQKAIVERSKVEVTQSQDREKASKSFAEQSRAASGTPIVMDGGKVVITPSVSNQTSESSGSVNWWAENGTWLGASPIDGEIIAVGGTTFVTRDQNQSLIAHRVAKPMWQLERMIGSVTGDSPFEDRVLSVDIDPSGRYLATGGGLPSRSGELMLWNLADRTLFRRFDNPHHDTVMSIRFSPDGKTLASGGADQLVHLWDVESGDRLATLEGHTHHVTAVAWGLDGREAASAAADGVVKIWDLKTKKASRTISDLKSEVTQLVYLGSEARIGLISGDGDFDVYRTSDGRRETHTKIPAGYLYTLDRTRDAGELIIGGSEGTAFRVDKNGKILQTYSFQPSE</sequence>
<dbReference type="Gene3D" id="2.130.10.10">
    <property type="entry name" value="YVTN repeat-like/Quinoprotein amine dehydrogenase"/>
    <property type="match status" value="3"/>
</dbReference>
<dbReference type="SUPFAM" id="SSF50969">
    <property type="entry name" value="YVTN repeat-like/Quinoprotein amine dehydrogenase"/>
    <property type="match status" value="1"/>
</dbReference>
<feature type="repeat" description="WD" evidence="3">
    <location>
        <begin position="756"/>
        <end position="797"/>
    </location>
</feature>
<proteinExistence type="predicted"/>
<reference evidence="6 7" key="1">
    <citation type="submission" date="2019-02" db="EMBL/GenBank/DDBJ databases">
        <title>Deep-cultivation of Planctomycetes and their phenomic and genomic characterization uncovers novel biology.</title>
        <authorList>
            <person name="Wiegand S."/>
            <person name="Jogler M."/>
            <person name="Boedeker C."/>
            <person name="Pinto D."/>
            <person name="Vollmers J."/>
            <person name="Rivas-Marin E."/>
            <person name="Kohn T."/>
            <person name="Peeters S.H."/>
            <person name="Heuer A."/>
            <person name="Rast P."/>
            <person name="Oberbeckmann S."/>
            <person name="Bunk B."/>
            <person name="Jeske O."/>
            <person name="Meyerdierks A."/>
            <person name="Storesund J.E."/>
            <person name="Kallscheuer N."/>
            <person name="Luecker S."/>
            <person name="Lage O.M."/>
            <person name="Pohl T."/>
            <person name="Merkel B.J."/>
            <person name="Hornburger P."/>
            <person name="Mueller R.-W."/>
            <person name="Bruemmer F."/>
            <person name="Labrenz M."/>
            <person name="Spormann A.M."/>
            <person name="Op Den Camp H."/>
            <person name="Overmann J."/>
            <person name="Amann R."/>
            <person name="Jetten M.S.M."/>
            <person name="Mascher T."/>
            <person name="Medema M.H."/>
            <person name="Devos D.P."/>
            <person name="Kaster A.-K."/>
            <person name="Ovreas L."/>
            <person name="Rohde M."/>
            <person name="Galperin M.Y."/>
            <person name="Jogler C."/>
        </authorList>
    </citation>
    <scope>NUCLEOTIDE SEQUENCE [LARGE SCALE GENOMIC DNA]</scope>
    <source>
        <strain evidence="6 7">Pla100</strain>
    </source>
</reference>